<evidence type="ECO:0000313" key="1">
    <source>
        <dbReference type="EMBL" id="PMD49897.1"/>
    </source>
</evidence>
<dbReference type="AlphaFoldDB" id="A0A2J6SGL2"/>
<dbReference type="RefSeq" id="XP_024726801.1">
    <property type="nucleotide sequence ID" value="XM_024884260.1"/>
</dbReference>
<keyword evidence="2" id="KW-1185">Reference proteome</keyword>
<reference evidence="1 2" key="1">
    <citation type="submission" date="2016-04" db="EMBL/GenBank/DDBJ databases">
        <title>A degradative enzymes factory behind the ericoid mycorrhizal symbiosis.</title>
        <authorList>
            <consortium name="DOE Joint Genome Institute"/>
            <person name="Martino E."/>
            <person name="Morin E."/>
            <person name="Grelet G."/>
            <person name="Kuo A."/>
            <person name="Kohler A."/>
            <person name="Daghino S."/>
            <person name="Barry K."/>
            <person name="Choi C."/>
            <person name="Cichocki N."/>
            <person name="Clum A."/>
            <person name="Copeland A."/>
            <person name="Hainaut M."/>
            <person name="Haridas S."/>
            <person name="Labutti K."/>
            <person name="Lindquist E."/>
            <person name="Lipzen A."/>
            <person name="Khouja H.-R."/>
            <person name="Murat C."/>
            <person name="Ohm R."/>
            <person name="Olson A."/>
            <person name="Spatafora J."/>
            <person name="Veneault-Fourrey C."/>
            <person name="Henrissat B."/>
            <person name="Grigoriev I."/>
            <person name="Martin F."/>
            <person name="Perotto S."/>
        </authorList>
    </citation>
    <scope>NUCLEOTIDE SEQUENCE [LARGE SCALE GENOMIC DNA]</scope>
    <source>
        <strain evidence="1 2">E</strain>
    </source>
</reference>
<gene>
    <name evidence="1" type="ORF">K444DRAFT_638480</name>
</gene>
<dbReference type="InParanoid" id="A0A2J6SGL2"/>
<name>A0A2J6SGL2_9HELO</name>
<dbReference type="GeneID" id="36592337"/>
<protein>
    <submittedName>
        <fullName evidence="1">Uncharacterized protein</fullName>
    </submittedName>
</protein>
<sequence length="176" mass="20053">MSKLKKWCETLIELLDYGTTPTHEPLGQITDGFLKVRGKITKGLLGVPFDPKRSRISQHDRRIRDMFTIKITAYFDTDEELPLEEVYCLPLFGIQPILSLLEARAWLLKRMEYTGLLLLETGRRTGEFRRCGMFETRPAGTKLLEKALQTTSENAASSGIPFEKTKDGNLFVLTIV</sequence>
<organism evidence="1 2">
    <name type="scientific">Hyaloscypha bicolor E</name>
    <dbReference type="NCBI Taxonomy" id="1095630"/>
    <lineage>
        <taxon>Eukaryota</taxon>
        <taxon>Fungi</taxon>
        <taxon>Dikarya</taxon>
        <taxon>Ascomycota</taxon>
        <taxon>Pezizomycotina</taxon>
        <taxon>Leotiomycetes</taxon>
        <taxon>Helotiales</taxon>
        <taxon>Hyaloscyphaceae</taxon>
        <taxon>Hyaloscypha</taxon>
        <taxon>Hyaloscypha bicolor</taxon>
    </lineage>
</organism>
<accession>A0A2J6SGL2</accession>
<dbReference type="EMBL" id="KZ613919">
    <property type="protein sequence ID" value="PMD49897.1"/>
    <property type="molecule type" value="Genomic_DNA"/>
</dbReference>
<dbReference type="Proteomes" id="UP000235371">
    <property type="component" value="Unassembled WGS sequence"/>
</dbReference>
<proteinExistence type="predicted"/>
<evidence type="ECO:0000313" key="2">
    <source>
        <dbReference type="Proteomes" id="UP000235371"/>
    </source>
</evidence>